<organism evidence="5 6">
    <name type="scientific">Spirodela intermedia</name>
    <name type="common">Intermediate duckweed</name>
    <dbReference type="NCBI Taxonomy" id="51605"/>
    <lineage>
        <taxon>Eukaryota</taxon>
        <taxon>Viridiplantae</taxon>
        <taxon>Streptophyta</taxon>
        <taxon>Embryophyta</taxon>
        <taxon>Tracheophyta</taxon>
        <taxon>Spermatophyta</taxon>
        <taxon>Magnoliopsida</taxon>
        <taxon>Liliopsida</taxon>
        <taxon>Araceae</taxon>
        <taxon>Lemnoideae</taxon>
        <taxon>Spirodela</taxon>
    </lineage>
</organism>
<dbReference type="Pfam" id="PF04774">
    <property type="entry name" value="HABP4_PAI-RBP1"/>
    <property type="match status" value="1"/>
</dbReference>
<evidence type="ECO:0000256" key="1">
    <source>
        <dbReference type="ARBA" id="ARBA00004496"/>
    </source>
</evidence>
<dbReference type="GO" id="GO:0005737">
    <property type="term" value="C:cytoplasm"/>
    <property type="evidence" value="ECO:0007669"/>
    <property type="project" value="UniProtKB-SubCell"/>
</dbReference>
<sequence>MATGNPFALLGDGDGDDLSQVIAAQRQKIAAKKPLSAAAPKVPPVSAKLPSKPAPPAQSVKDARSSNAPTRGSFGGGRGLSQGRGGRGSFNQNRDYDHGNVDGLLRRHDDAAGGGEGRDPSKPQERERGYYGGPRQSFRGGYHGGHGDREAGGGDSDRPPRRVFERRSGTGRGNEFKRDGSGRGNWGSSTDDALAPGTEEVVSGGRKVWTTGKQSDQKGAPVSEMSKENKGDGSEETEEKEPEDKEMTLDEYERVKEEKRKALIATKSEARKVEVDKDFLSMQQLSLKKENDEIFVKLGSDKDPRKKDNVDRDERAKKSVSINKFLKPADGDRYYSSPSGRGRGHGRGRGRSGGDQQLSWTGSGNAYHGTGAAAEALIIDDPGHFPSLGGRK</sequence>
<name>A0A7I8KYL7_SPIIN</name>
<dbReference type="InterPro" id="IPR039764">
    <property type="entry name" value="HABP4/SERBP1-like"/>
</dbReference>
<dbReference type="PANTHER" id="PTHR12299">
    <property type="entry name" value="HYALURONIC ACID-BINDING PROTEIN 4"/>
    <property type="match status" value="1"/>
</dbReference>
<dbReference type="PANTHER" id="PTHR12299:SF17">
    <property type="entry name" value="AT19571P-RELATED"/>
    <property type="match status" value="1"/>
</dbReference>
<gene>
    <name evidence="5" type="ORF">SI8410_09013528</name>
</gene>
<evidence type="ECO:0000313" key="6">
    <source>
        <dbReference type="Proteomes" id="UP000663760"/>
    </source>
</evidence>
<dbReference type="SMART" id="SM01233">
    <property type="entry name" value="HABP4_PAI-RBP1"/>
    <property type="match status" value="1"/>
</dbReference>
<dbReference type="AlphaFoldDB" id="A0A7I8KYL7"/>
<feature type="region of interest" description="Disordered" evidence="3">
    <location>
        <begin position="290"/>
        <end position="366"/>
    </location>
</feature>
<dbReference type="Proteomes" id="UP000663760">
    <property type="component" value="Chromosome 9"/>
</dbReference>
<comment type="subcellular location">
    <subcellularLocation>
        <location evidence="1">Cytoplasm</location>
    </subcellularLocation>
</comment>
<proteinExistence type="predicted"/>
<feature type="compositionally biased region" description="Low complexity" evidence="3">
    <location>
        <begin position="28"/>
        <end position="51"/>
    </location>
</feature>
<protein>
    <recommendedName>
        <fullName evidence="4">Hyaluronan/mRNA-binding protein domain-containing protein</fullName>
    </recommendedName>
</protein>
<feature type="domain" description="Hyaluronan/mRNA-binding protein" evidence="4">
    <location>
        <begin position="160"/>
        <end position="276"/>
    </location>
</feature>
<evidence type="ECO:0000256" key="2">
    <source>
        <dbReference type="ARBA" id="ARBA00022490"/>
    </source>
</evidence>
<feature type="compositionally biased region" description="Gly residues" evidence="3">
    <location>
        <begin position="73"/>
        <end position="88"/>
    </location>
</feature>
<reference evidence="5" key="1">
    <citation type="submission" date="2020-02" db="EMBL/GenBank/DDBJ databases">
        <authorList>
            <person name="Scholz U."/>
            <person name="Mascher M."/>
            <person name="Fiebig A."/>
        </authorList>
    </citation>
    <scope>NUCLEOTIDE SEQUENCE</scope>
</reference>
<feature type="compositionally biased region" description="Basic and acidic residues" evidence="3">
    <location>
        <begin position="290"/>
        <end position="317"/>
    </location>
</feature>
<evidence type="ECO:0000256" key="3">
    <source>
        <dbReference type="SAM" id="MobiDB-lite"/>
    </source>
</evidence>
<evidence type="ECO:0000313" key="5">
    <source>
        <dbReference type="EMBL" id="CAA7402850.1"/>
    </source>
</evidence>
<feature type="compositionally biased region" description="Basic and acidic residues" evidence="3">
    <location>
        <begin position="94"/>
        <end position="129"/>
    </location>
</feature>
<dbReference type="OrthoDB" id="784393at2759"/>
<dbReference type="Pfam" id="PF09598">
    <property type="entry name" value="Stm1_N"/>
    <property type="match status" value="1"/>
</dbReference>
<feature type="region of interest" description="Disordered" evidence="3">
    <location>
        <begin position="28"/>
        <end position="256"/>
    </location>
</feature>
<keyword evidence="6" id="KW-1185">Reference proteome</keyword>
<feature type="compositionally biased region" description="Basic and acidic residues" evidence="3">
    <location>
        <begin position="145"/>
        <end position="181"/>
    </location>
</feature>
<accession>A0A7I8KYL7</accession>
<feature type="compositionally biased region" description="Basic and acidic residues" evidence="3">
    <location>
        <begin position="242"/>
        <end position="256"/>
    </location>
</feature>
<dbReference type="GO" id="GO:0003723">
    <property type="term" value="F:RNA binding"/>
    <property type="evidence" value="ECO:0007669"/>
    <property type="project" value="InterPro"/>
</dbReference>
<keyword evidence="2" id="KW-0963">Cytoplasm</keyword>
<dbReference type="EMBL" id="LR746272">
    <property type="protein sequence ID" value="CAA7402850.1"/>
    <property type="molecule type" value="Genomic_DNA"/>
</dbReference>
<dbReference type="Gene3D" id="6.10.140.1040">
    <property type="match status" value="1"/>
</dbReference>
<dbReference type="GO" id="GO:0005634">
    <property type="term" value="C:nucleus"/>
    <property type="evidence" value="ECO:0007669"/>
    <property type="project" value="TreeGrafter"/>
</dbReference>
<dbReference type="InterPro" id="IPR006861">
    <property type="entry name" value="HABP4_PAIRBP1-bd"/>
</dbReference>
<evidence type="ECO:0000259" key="4">
    <source>
        <dbReference type="SMART" id="SM01233"/>
    </source>
</evidence>
<dbReference type="InterPro" id="IPR019084">
    <property type="entry name" value="STM1-like_N"/>
</dbReference>